<feature type="transmembrane region" description="Helical" evidence="1">
    <location>
        <begin position="111"/>
        <end position="134"/>
    </location>
</feature>
<organism evidence="2 3">
    <name type="scientific">Acacia crassicarpa</name>
    <name type="common">northern wattle</name>
    <dbReference type="NCBI Taxonomy" id="499986"/>
    <lineage>
        <taxon>Eukaryota</taxon>
        <taxon>Viridiplantae</taxon>
        <taxon>Streptophyta</taxon>
        <taxon>Embryophyta</taxon>
        <taxon>Tracheophyta</taxon>
        <taxon>Spermatophyta</taxon>
        <taxon>Magnoliopsida</taxon>
        <taxon>eudicotyledons</taxon>
        <taxon>Gunneridae</taxon>
        <taxon>Pentapetalae</taxon>
        <taxon>rosids</taxon>
        <taxon>fabids</taxon>
        <taxon>Fabales</taxon>
        <taxon>Fabaceae</taxon>
        <taxon>Caesalpinioideae</taxon>
        <taxon>mimosoid clade</taxon>
        <taxon>Acacieae</taxon>
        <taxon>Acacia</taxon>
    </lineage>
</organism>
<keyword evidence="1" id="KW-0472">Membrane</keyword>
<keyword evidence="1" id="KW-1133">Transmembrane helix</keyword>
<comment type="caution">
    <text evidence="2">The sequence shown here is derived from an EMBL/GenBank/DDBJ whole genome shotgun (WGS) entry which is preliminary data.</text>
</comment>
<keyword evidence="1" id="KW-0812">Transmembrane</keyword>
<proteinExistence type="predicted"/>
<feature type="transmembrane region" description="Helical" evidence="1">
    <location>
        <begin position="87"/>
        <end position="105"/>
    </location>
</feature>
<dbReference type="Proteomes" id="UP001293593">
    <property type="component" value="Unassembled WGS sequence"/>
</dbReference>
<gene>
    <name evidence="2" type="ORF">QN277_026452</name>
</gene>
<keyword evidence="3" id="KW-1185">Reference proteome</keyword>
<dbReference type="AlphaFoldDB" id="A0AAE1JBD0"/>
<evidence type="ECO:0000313" key="3">
    <source>
        <dbReference type="Proteomes" id="UP001293593"/>
    </source>
</evidence>
<evidence type="ECO:0000256" key="1">
    <source>
        <dbReference type="SAM" id="Phobius"/>
    </source>
</evidence>
<name>A0AAE1JBD0_9FABA</name>
<dbReference type="EMBL" id="JAWXYG010000008">
    <property type="protein sequence ID" value="KAK4265393.1"/>
    <property type="molecule type" value="Genomic_DNA"/>
</dbReference>
<reference evidence="2" key="1">
    <citation type="submission" date="2023-10" db="EMBL/GenBank/DDBJ databases">
        <title>Chromosome-level genome of the transformable northern wattle, Acacia crassicarpa.</title>
        <authorList>
            <person name="Massaro I."/>
            <person name="Sinha N.R."/>
            <person name="Poethig S."/>
            <person name="Leichty A.R."/>
        </authorList>
    </citation>
    <scope>NUCLEOTIDE SEQUENCE</scope>
    <source>
        <strain evidence="2">Acra3RX</strain>
        <tissue evidence="2">Leaf</tissue>
    </source>
</reference>
<sequence>MEKGKDKLIYVHVASLPEDSEGSRSKEIWYLIKQRSNGEDVDGVQLRRVSEDIKPLNYPYSALLDPNCEVVGSCVYVIGGHSRVVDLLLLTINGCIFLVLIAIMTPLGGSLVHAIFITVTSTVVWVLGDMLLIIAANQMTKNEEEEEEEEE</sequence>
<protein>
    <submittedName>
        <fullName evidence="2">Uncharacterized protein</fullName>
    </submittedName>
</protein>
<evidence type="ECO:0000313" key="2">
    <source>
        <dbReference type="EMBL" id="KAK4265393.1"/>
    </source>
</evidence>
<accession>A0AAE1JBD0</accession>